<evidence type="ECO:0000313" key="2">
    <source>
        <dbReference type="EMBL" id="CAB4187550.1"/>
    </source>
</evidence>
<proteinExistence type="predicted"/>
<reference evidence="2" key="1">
    <citation type="submission" date="2020-05" db="EMBL/GenBank/DDBJ databases">
        <authorList>
            <person name="Chiriac C."/>
            <person name="Salcher M."/>
            <person name="Ghai R."/>
            <person name="Kavagutti S V."/>
        </authorList>
    </citation>
    <scope>NUCLEOTIDE SEQUENCE</scope>
</reference>
<organism evidence="2">
    <name type="scientific">uncultured Caudovirales phage</name>
    <dbReference type="NCBI Taxonomy" id="2100421"/>
    <lineage>
        <taxon>Viruses</taxon>
        <taxon>Duplodnaviria</taxon>
        <taxon>Heunggongvirae</taxon>
        <taxon>Uroviricota</taxon>
        <taxon>Caudoviricetes</taxon>
        <taxon>Peduoviridae</taxon>
        <taxon>Maltschvirus</taxon>
        <taxon>Maltschvirus maltsch</taxon>
    </lineage>
</organism>
<dbReference type="EMBL" id="LR797111">
    <property type="protein sequence ID" value="CAB4187550.1"/>
    <property type="molecule type" value="Genomic_DNA"/>
</dbReference>
<evidence type="ECO:0000256" key="1">
    <source>
        <dbReference type="SAM" id="Phobius"/>
    </source>
</evidence>
<keyword evidence="1" id="KW-0472">Membrane</keyword>
<gene>
    <name evidence="2" type="ORF">UFOVP1155_36</name>
</gene>
<keyword evidence="1" id="KW-0812">Transmembrane</keyword>
<accession>A0A6J5QSN0</accession>
<sequence length="176" mass="19301">MIPSALILRFLPYLAAVGLMIGALMWHSSKVNSFGEAKFKGGEHATQEKWDKSTAEAVSAQLAANQDNQSRINNLEVERNENLNYIDKLDADNRALVKRLRLPKTACPSILPAVAATGGSQDTAAASGDIQSAISSGEEEALNDFDATYRSEAYRCDKLIEDVRPVLRWAEFLESK</sequence>
<name>A0A6J5QSN0_9CAUD</name>
<protein>
    <submittedName>
        <fullName evidence="2">Uncharacterized protein</fullName>
    </submittedName>
</protein>
<keyword evidence="1" id="KW-1133">Transmembrane helix</keyword>
<feature type="transmembrane region" description="Helical" evidence="1">
    <location>
        <begin position="6"/>
        <end position="26"/>
    </location>
</feature>